<dbReference type="EMBL" id="JACVVX010000004">
    <property type="protein sequence ID" value="MBD0415659.1"/>
    <property type="molecule type" value="Genomic_DNA"/>
</dbReference>
<dbReference type="PANTHER" id="PTHR43685">
    <property type="entry name" value="GLYCOSYLTRANSFERASE"/>
    <property type="match status" value="1"/>
</dbReference>
<dbReference type="Gene3D" id="3.90.550.10">
    <property type="entry name" value="Spore Coat Polysaccharide Biosynthesis Protein SpsA, Chain A"/>
    <property type="match status" value="1"/>
</dbReference>
<feature type="domain" description="Glycosyltransferase 2-like" evidence="1">
    <location>
        <begin position="7"/>
        <end position="115"/>
    </location>
</feature>
<evidence type="ECO:0000259" key="1">
    <source>
        <dbReference type="Pfam" id="PF00535"/>
    </source>
</evidence>
<dbReference type="SUPFAM" id="SSF53448">
    <property type="entry name" value="Nucleotide-diphospho-sugar transferases"/>
    <property type="match status" value="1"/>
</dbReference>
<dbReference type="InterPro" id="IPR050834">
    <property type="entry name" value="Glycosyltransf_2"/>
</dbReference>
<dbReference type="Pfam" id="PF00535">
    <property type="entry name" value="Glycos_transf_2"/>
    <property type="match status" value="1"/>
</dbReference>
<dbReference type="PANTHER" id="PTHR43685:SF11">
    <property type="entry name" value="GLYCOSYLTRANSFERASE TAGX-RELATED"/>
    <property type="match status" value="1"/>
</dbReference>
<comment type="caution">
    <text evidence="2">The sequence shown here is derived from an EMBL/GenBank/DDBJ whole genome shotgun (WGS) entry which is preliminary data.</text>
</comment>
<sequence length="346" mass="38464">MKSTVQVVIPCYNYGRYLRQCVGSALSQEGVDVRVLVIDDQSSDDTPEVCRELAERDARVTFIRHIQNKGHIATYNEGIEQAEGDYFVLLSADDLLTPGCLSRATALMNFHPSVGLTYGYAMPVYGDDLPPARTEDTGWSLWRGQDWIASTCSAGRNFILCPEVVMRMGIQQRLGGYKASLPHSADMELWLRVAAISDIGRVNGSDQAYYRVHAQNMHRTVYSGFLFDLKARRDAFVSAFSAEAGEVPGAAYLLETAQRSLAMTALRHACQLIDTGKATPDGVGEYGDFARELYPDIVSSRAWRRLDSLAGEKRGALSTLLGHGHAQIRRQQDRLAWRKWCRTGVC</sequence>
<proteinExistence type="predicted"/>
<keyword evidence="3" id="KW-1185">Reference proteome</keyword>
<dbReference type="CDD" id="cd00761">
    <property type="entry name" value="Glyco_tranf_GTA_type"/>
    <property type="match status" value="1"/>
</dbReference>
<dbReference type="InterPro" id="IPR001173">
    <property type="entry name" value="Glyco_trans_2-like"/>
</dbReference>
<dbReference type="RefSeq" id="WP_188165111.1">
    <property type="nucleotide sequence ID" value="NZ_JACVVX010000004.1"/>
</dbReference>
<organism evidence="2 3">
    <name type="scientific">Oryzicola mucosus</name>
    <dbReference type="NCBI Taxonomy" id="2767425"/>
    <lineage>
        <taxon>Bacteria</taxon>
        <taxon>Pseudomonadati</taxon>
        <taxon>Pseudomonadota</taxon>
        <taxon>Alphaproteobacteria</taxon>
        <taxon>Hyphomicrobiales</taxon>
        <taxon>Phyllobacteriaceae</taxon>
        <taxon>Oryzicola</taxon>
    </lineage>
</organism>
<evidence type="ECO:0000313" key="3">
    <source>
        <dbReference type="Proteomes" id="UP000643405"/>
    </source>
</evidence>
<dbReference type="InterPro" id="IPR029044">
    <property type="entry name" value="Nucleotide-diphossugar_trans"/>
</dbReference>
<dbReference type="Proteomes" id="UP000643405">
    <property type="component" value="Unassembled WGS sequence"/>
</dbReference>
<reference evidence="2" key="1">
    <citation type="submission" date="2020-09" db="EMBL/GenBank/DDBJ databases">
        <title>Genome seq and assembly of Tianweitania sp.</title>
        <authorList>
            <person name="Chhetri G."/>
        </authorList>
    </citation>
    <scope>NUCLEOTIDE SEQUENCE</scope>
    <source>
        <strain evidence="2">Rool2</strain>
    </source>
</reference>
<accession>A0A8J6TZ29</accession>
<gene>
    <name evidence="2" type="ORF">ICI42_13425</name>
</gene>
<protein>
    <submittedName>
        <fullName evidence="2">Glycosyltransferase</fullName>
    </submittedName>
</protein>
<evidence type="ECO:0000313" key="2">
    <source>
        <dbReference type="EMBL" id="MBD0415659.1"/>
    </source>
</evidence>
<dbReference type="AlphaFoldDB" id="A0A8J6TZ29"/>
<name>A0A8J6TZ29_9HYPH</name>